<evidence type="ECO:0000313" key="1">
    <source>
        <dbReference type="EMBL" id="KAJ3615583.1"/>
    </source>
</evidence>
<protein>
    <submittedName>
        <fullName evidence="1">Uncharacterized protein</fullName>
    </submittedName>
</protein>
<comment type="caution">
    <text evidence="1">The sequence shown here is derived from an EMBL/GenBank/DDBJ whole genome shotgun (WGS) entry which is preliminary data.</text>
</comment>
<reference evidence="1" key="1">
    <citation type="journal article" date="2023" name="G3 (Bethesda)">
        <title>Whole genome assemblies of Zophobas morio and Tenebrio molitor.</title>
        <authorList>
            <person name="Kaur S."/>
            <person name="Stinson S.A."/>
            <person name="diCenzo G.C."/>
        </authorList>
    </citation>
    <scope>NUCLEOTIDE SEQUENCE</scope>
    <source>
        <strain evidence="1">QUZm001</strain>
    </source>
</reference>
<dbReference type="Proteomes" id="UP001168821">
    <property type="component" value="Unassembled WGS sequence"/>
</dbReference>
<evidence type="ECO:0000313" key="2">
    <source>
        <dbReference type="Proteomes" id="UP001168821"/>
    </source>
</evidence>
<proteinExistence type="predicted"/>
<keyword evidence="2" id="KW-1185">Reference proteome</keyword>
<name>A0AA38HHS0_9CUCU</name>
<dbReference type="AlphaFoldDB" id="A0AA38HHS0"/>
<organism evidence="1 2">
    <name type="scientific">Zophobas morio</name>
    <dbReference type="NCBI Taxonomy" id="2755281"/>
    <lineage>
        <taxon>Eukaryota</taxon>
        <taxon>Metazoa</taxon>
        <taxon>Ecdysozoa</taxon>
        <taxon>Arthropoda</taxon>
        <taxon>Hexapoda</taxon>
        <taxon>Insecta</taxon>
        <taxon>Pterygota</taxon>
        <taxon>Neoptera</taxon>
        <taxon>Endopterygota</taxon>
        <taxon>Coleoptera</taxon>
        <taxon>Polyphaga</taxon>
        <taxon>Cucujiformia</taxon>
        <taxon>Tenebrionidae</taxon>
        <taxon>Zophobas</taxon>
    </lineage>
</organism>
<dbReference type="EMBL" id="JALNTZ010004039">
    <property type="protein sequence ID" value="KAJ3615583.1"/>
    <property type="molecule type" value="Genomic_DNA"/>
</dbReference>
<accession>A0AA38HHS0</accession>
<sequence>MNLLGGVFFNMLSPTQNIHGVNSIGLVRTHERLDKINLNNDSIYQAIQYTDENGKPIINETELLEYGSLNGVDFSKDHQDQKTNDRFMMGDMFLEMHEYIKDKID</sequence>
<gene>
    <name evidence="1" type="ORF">Zmor_016306</name>
</gene>